<organism evidence="4 5">
    <name type="scientific">Hypocrea jecorina (strain ATCC 56765 / BCRC 32924 / NRRL 11460 / Rut C-30)</name>
    <name type="common">Trichoderma reesei</name>
    <dbReference type="NCBI Taxonomy" id="1344414"/>
    <lineage>
        <taxon>Eukaryota</taxon>
        <taxon>Fungi</taxon>
        <taxon>Dikarya</taxon>
        <taxon>Ascomycota</taxon>
        <taxon>Pezizomycotina</taxon>
        <taxon>Sordariomycetes</taxon>
        <taxon>Hypocreomycetidae</taxon>
        <taxon>Hypocreales</taxon>
        <taxon>Hypocreaceae</taxon>
        <taxon>Trichoderma</taxon>
    </lineage>
</organism>
<dbReference type="GO" id="GO:0000981">
    <property type="term" value="F:DNA-binding transcription factor activity, RNA polymerase II-specific"/>
    <property type="evidence" value="ECO:0007669"/>
    <property type="project" value="InterPro"/>
</dbReference>
<evidence type="ECO:0000259" key="3">
    <source>
        <dbReference type="PROSITE" id="PS50048"/>
    </source>
</evidence>
<dbReference type="OrthoDB" id="4314040at2759"/>
<dbReference type="Proteomes" id="UP000024376">
    <property type="component" value="Unassembled WGS sequence"/>
</dbReference>
<dbReference type="EMBL" id="KI911142">
    <property type="protein sequence ID" value="ETS03864.1"/>
    <property type="molecule type" value="Genomic_DNA"/>
</dbReference>
<dbReference type="PANTHER" id="PTHR38111:SF11">
    <property type="entry name" value="TRANSCRIPTION FACTOR DOMAIN-CONTAINING PROTEIN-RELATED"/>
    <property type="match status" value="1"/>
</dbReference>
<proteinExistence type="predicted"/>
<evidence type="ECO:0000256" key="2">
    <source>
        <dbReference type="SAM" id="MobiDB-lite"/>
    </source>
</evidence>
<dbReference type="CDD" id="cd00067">
    <property type="entry name" value="GAL4"/>
    <property type="match status" value="1"/>
</dbReference>
<gene>
    <name evidence="4" type="ORF">M419DRAFT_128266</name>
</gene>
<dbReference type="PROSITE" id="PS00463">
    <property type="entry name" value="ZN2_CY6_FUNGAL_1"/>
    <property type="match status" value="1"/>
</dbReference>
<feature type="compositionally biased region" description="Low complexity" evidence="2">
    <location>
        <begin position="65"/>
        <end position="78"/>
    </location>
</feature>
<dbReference type="PROSITE" id="PS50048">
    <property type="entry name" value="ZN2_CY6_FUNGAL_2"/>
    <property type="match status" value="1"/>
</dbReference>
<dbReference type="PANTHER" id="PTHR38111">
    <property type="entry name" value="ZN(2)-C6 FUNGAL-TYPE DOMAIN-CONTAINING PROTEIN-RELATED"/>
    <property type="match status" value="1"/>
</dbReference>
<feature type="domain" description="Zn(2)-C6 fungal-type" evidence="3">
    <location>
        <begin position="9"/>
        <end position="38"/>
    </location>
</feature>
<evidence type="ECO:0000256" key="1">
    <source>
        <dbReference type="ARBA" id="ARBA00023242"/>
    </source>
</evidence>
<accession>A0A024SEX5</accession>
<dbReference type="SUPFAM" id="SSF57701">
    <property type="entry name" value="Zn2/Cys6 DNA-binding domain"/>
    <property type="match status" value="1"/>
</dbReference>
<dbReference type="InterPro" id="IPR036864">
    <property type="entry name" value="Zn2-C6_fun-type_DNA-bd_sf"/>
</dbReference>
<feature type="region of interest" description="Disordered" evidence="2">
    <location>
        <begin position="56"/>
        <end position="82"/>
    </location>
</feature>
<protein>
    <recommendedName>
        <fullName evidence="3">Zn(2)-C6 fungal-type domain-containing protein</fullName>
    </recommendedName>
</protein>
<dbReference type="GO" id="GO:0008270">
    <property type="term" value="F:zinc ion binding"/>
    <property type="evidence" value="ECO:0007669"/>
    <property type="project" value="InterPro"/>
</dbReference>
<dbReference type="SMART" id="SM00066">
    <property type="entry name" value="GAL4"/>
    <property type="match status" value="1"/>
</dbReference>
<dbReference type="InterPro" id="IPR001138">
    <property type="entry name" value="Zn2Cys6_DnaBD"/>
</dbReference>
<evidence type="ECO:0000313" key="5">
    <source>
        <dbReference type="Proteomes" id="UP000024376"/>
    </source>
</evidence>
<dbReference type="Pfam" id="PF00172">
    <property type="entry name" value="Zn_clus"/>
    <property type="match status" value="1"/>
</dbReference>
<evidence type="ECO:0000313" key="4">
    <source>
        <dbReference type="EMBL" id="ETS03864.1"/>
    </source>
</evidence>
<reference evidence="5" key="1">
    <citation type="journal article" date="2013" name="Ind. Biotechnol.">
        <title>Comparative genomics analysis of Trichoderma reesei strains.</title>
        <authorList>
            <person name="Koike H."/>
            <person name="Aerts A."/>
            <person name="LaButti K."/>
            <person name="Grigoriev I.V."/>
            <person name="Baker S.E."/>
        </authorList>
    </citation>
    <scope>NUCLEOTIDE SEQUENCE [LARGE SCALE GENOMIC DNA]</scope>
    <source>
        <strain evidence="5">ATCC 56765 / BCRC 32924 / NRRL 11460 / Rut C-30</strain>
    </source>
</reference>
<dbReference type="InterPro" id="IPR053178">
    <property type="entry name" value="Osmoadaptation_assoc"/>
</dbReference>
<keyword evidence="1" id="KW-0539">Nucleus</keyword>
<dbReference type="AlphaFoldDB" id="A0A024SEX5"/>
<sequence length="490" mass="54884">MPGVPSYRGCDACRKQKKKCDMASPTCSRCSRLNIACVGCGQLRYKFKDQTELQAERLSKKSRGRSSPPEARSASPSSITSLVSNKQTARSVAFVSLLDVTDPSYDLRCYGGWFKDLPRRLGTNKALDAAVEAMVGFYPHMRRHEQASLSRDSLFKYVNALQALRTSLNDPQLAQKPETLCAVYVLMICQGWTGKDTDQRMSHGEGLAHLLDAAASRKSRDPFEENIRDTLYVPVILEAIFNPRIRLSRWFSKLKARAYGPAAPIASTARNYISLELKSLVHIPDLIREPFEHKDEIAIAYERMRLEIPLLKRGLGVADALASESQTDATTKIRIQYQVSYGLLLGCALMFNGYLRAFGADDGNMVVESDMMANEAIKLAHAASQYRPLGASFIPLCLIPAWAASDDAEIQRRVIEALEIYQDDFSPLTGRSWYIMAYWLRGEMDLIRRGLHSSPLENYTSRRWGTVVLDENGDVLCGGETSNWFCCQES</sequence>
<dbReference type="HOGENOM" id="CLU_019524_2_0_1"/>
<dbReference type="Gene3D" id="4.10.240.10">
    <property type="entry name" value="Zn(2)-C6 fungal-type DNA-binding domain"/>
    <property type="match status" value="1"/>
</dbReference>
<dbReference type="KEGG" id="trr:M419DRAFT_128266"/>
<name>A0A024SEX5_HYPJR</name>